<dbReference type="AlphaFoldDB" id="A0A913Y5W7"/>
<dbReference type="SUPFAM" id="SSF53098">
    <property type="entry name" value="Ribonuclease H-like"/>
    <property type="match status" value="1"/>
</dbReference>
<dbReference type="GeneID" id="114574171"/>
<feature type="region of interest" description="Disordered" evidence="1">
    <location>
        <begin position="1"/>
        <end position="31"/>
    </location>
</feature>
<dbReference type="PROSITE" id="PS50994">
    <property type="entry name" value="INTEGRASE"/>
    <property type="match status" value="1"/>
</dbReference>
<evidence type="ECO:0000313" key="4">
    <source>
        <dbReference type="Proteomes" id="UP000887567"/>
    </source>
</evidence>
<evidence type="ECO:0000256" key="1">
    <source>
        <dbReference type="SAM" id="MobiDB-lite"/>
    </source>
</evidence>
<dbReference type="Proteomes" id="UP000887567">
    <property type="component" value="Unplaced"/>
</dbReference>
<proteinExistence type="predicted"/>
<organism evidence="3 4">
    <name type="scientific">Exaiptasia diaphana</name>
    <name type="common">Tropical sea anemone</name>
    <name type="synonym">Aiptasia pulchella</name>
    <dbReference type="NCBI Taxonomy" id="2652724"/>
    <lineage>
        <taxon>Eukaryota</taxon>
        <taxon>Metazoa</taxon>
        <taxon>Cnidaria</taxon>
        <taxon>Anthozoa</taxon>
        <taxon>Hexacorallia</taxon>
        <taxon>Actiniaria</taxon>
        <taxon>Aiptasiidae</taxon>
        <taxon>Exaiptasia</taxon>
    </lineage>
</organism>
<dbReference type="OMA" id="NARNHRT"/>
<dbReference type="OrthoDB" id="5976606at2759"/>
<dbReference type="PANTHER" id="PTHR46585">
    <property type="entry name" value="INTEGRASE CORE DOMAIN CONTAINING PROTEIN"/>
    <property type="match status" value="1"/>
</dbReference>
<protein>
    <recommendedName>
        <fullName evidence="2">Integrase catalytic domain-containing protein</fullName>
    </recommendedName>
</protein>
<dbReference type="InterPro" id="IPR036397">
    <property type="entry name" value="RNaseH_sf"/>
</dbReference>
<dbReference type="EnsemblMetazoa" id="XM_021059565.1">
    <property type="protein sequence ID" value="XP_020915224.1"/>
    <property type="gene ID" value="LOC114574171"/>
</dbReference>
<keyword evidence="4" id="KW-1185">Reference proteome</keyword>
<dbReference type="CDD" id="cd00024">
    <property type="entry name" value="CD_CSD"/>
    <property type="match status" value="1"/>
</dbReference>
<dbReference type="SUPFAM" id="SSF54160">
    <property type="entry name" value="Chromo domain-like"/>
    <property type="match status" value="1"/>
</dbReference>
<name>A0A913Y5W7_EXADI</name>
<dbReference type="InterPro" id="IPR016197">
    <property type="entry name" value="Chromo-like_dom_sf"/>
</dbReference>
<feature type="domain" description="Integrase catalytic" evidence="2">
    <location>
        <begin position="138"/>
        <end position="315"/>
    </location>
</feature>
<dbReference type="GO" id="GO:0003676">
    <property type="term" value="F:nucleic acid binding"/>
    <property type="evidence" value="ECO:0007669"/>
    <property type="project" value="InterPro"/>
</dbReference>
<evidence type="ECO:0000313" key="3">
    <source>
        <dbReference type="EnsemblMetazoa" id="XP_020915224.1"/>
    </source>
</evidence>
<dbReference type="Gene3D" id="2.40.50.40">
    <property type="match status" value="1"/>
</dbReference>
<dbReference type="KEGG" id="epa:114574171"/>
<evidence type="ECO:0000259" key="2">
    <source>
        <dbReference type="PROSITE" id="PS50994"/>
    </source>
</evidence>
<dbReference type="PANTHER" id="PTHR46585:SF1">
    <property type="entry name" value="CHROMO DOMAIN-CONTAINING PROTEIN"/>
    <property type="match status" value="1"/>
</dbReference>
<accession>A0A913Y5W7</accession>
<sequence length="474" mass="56445">MASQFLLKQAKTSASKQGAVAGPSSFKNPSTTYMKEKNLSVYDKWLKNGKGKQQIKKKTKLRKKRELAWKKEWTQPSSSHPYAFTGASAFADRTHQKFTKDKKWGTQNWSKTRVKQEQKEWLQNQDTYQVHRPARKRYPRRPFGPVYGLDDQWQMDLSDMQRSDVVKENDKYRFILFAIDVLSRKAWAIPLKNKSGPETARGIKELFQHIIDNEAEHDIPRVIYVDKGSEFYNQDVKRLLKEYPIPPELHSGESSTKAAIVERLQRTIKGQIWRYFRTRGSYRWVDVLSSIMDAYNARNHRTIKRAPNEVTKNNEEEVWKTLYGNMAEFRDRFDQAPLQMKEKFYDFKVGDIVRTRYITQTFDKRYIPLWSEEWFRIRAREIGPPPYYRLKEYRENGEDIVGTFYAPELQLVNPEEMPRFLVQEIQKRRTDPNNKRKRQVFVKYKGWPDSYNEWIDARDVSDLTPPPPKQKRKS</sequence>
<dbReference type="InterPro" id="IPR000953">
    <property type="entry name" value="Chromo/chromo_shadow_dom"/>
</dbReference>
<dbReference type="SMART" id="SM00298">
    <property type="entry name" value="CHROMO"/>
    <property type="match status" value="1"/>
</dbReference>
<dbReference type="InterPro" id="IPR001584">
    <property type="entry name" value="Integrase_cat-core"/>
</dbReference>
<reference evidence="3" key="1">
    <citation type="submission" date="2022-11" db="UniProtKB">
        <authorList>
            <consortium name="EnsemblMetazoa"/>
        </authorList>
    </citation>
    <scope>IDENTIFICATION</scope>
</reference>
<dbReference type="RefSeq" id="XP_020915224.1">
    <property type="nucleotide sequence ID" value="XM_021059565.1"/>
</dbReference>
<dbReference type="GO" id="GO:0015074">
    <property type="term" value="P:DNA integration"/>
    <property type="evidence" value="ECO:0007669"/>
    <property type="project" value="InterPro"/>
</dbReference>
<dbReference type="InterPro" id="IPR012337">
    <property type="entry name" value="RNaseH-like_sf"/>
</dbReference>
<dbReference type="Gene3D" id="3.30.420.10">
    <property type="entry name" value="Ribonuclease H-like superfamily/Ribonuclease H"/>
    <property type="match status" value="1"/>
</dbReference>